<evidence type="ECO:0000313" key="5">
    <source>
        <dbReference type="Proteomes" id="UP000281098"/>
    </source>
</evidence>
<dbReference type="EMBL" id="QTPM01000014">
    <property type="protein sequence ID" value="RQY93142.1"/>
    <property type="molecule type" value="Genomic_DNA"/>
</dbReference>
<reference evidence="2 4" key="1">
    <citation type="submission" date="2015-11" db="EMBL/GenBank/DDBJ databases">
        <title>Expanding the genomic diversity of Burkholderia species for the development of highly accurate diagnostics.</title>
        <authorList>
            <person name="Sahl J."/>
            <person name="Keim P."/>
            <person name="Wagner D."/>
        </authorList>
    </citation>
    <scope>NUCLEOTIDE SEQUENCE [LARGE SCALE GENOMIC DNA]</scope>
    <source>
        <strain evidence="2 4">MSMB1960WGS</strain>
    </source>
</reference>
<protein>
    <submittedName>
        <fullName evidence="3">RNA-binding protein</fullName>
    </submittedName>
</protein>
<name>A0A108JWL8_9BURK</name>
<feature type="region of interest" description="Disordered" evidence="1">
    <location>
        <begin position="88"/>
        <end position="110"/>
    </location>
</feature>
<dbReference type="Proteomes" id="UP000281098">
    <property type="component" value="Unassembled WGS sequence"/>
</dbReference>
<dbReference type="GeneID" id="93055651"/>
<comment type="caution">
    <text evidence="2">The sequence shown here is derived from an EMBL/GenBank/DDBJ whole genome shotgun (WGS) entry which is preliminary data.</text>
</comment>
<sequence>MRILVDNINPETTPNELRDFLCKYTGETFTHIRLIGQAGPRPGALIDVEGANRGALAEIRRRLNGMYWKRRRIGIWLFAFWDRSDAADARRQREGRSGQPPERSTTTLRR</sequence>
<evidence type="ECO:0000256" key="1">
    <source>
        <dbReference type="SAM" id="MobiDB-lite"/>
    </source>
</evidence>
<proteinExistence type="predicted"/>
<dbReference type="Proteomes" id="UP000068603">
    <property type="component" value="Unassembled WGS sequence"/>
</dbReference>
<evidence type="ECO:0000313" key="2">
    <source>
        <dbReference type="EMBL" id="KWA59795.1"/>
    </source>
</evidence>
<accession>A0A108JWL8</accession>
<dbReference type="GO" id="GO:0003676">
    <property type="term" value="F:nucleic acid binding"/>
    <property type="evidence" value="ECO:0007669"/>
    <property type="project" value="InterPro"/>
</dbReference>
<dbReference type="RefSeq" id="WP_059562870.1">
    <property type="nucleotide sequence ID" value="NZ_CP156686.1"/>
</dbReference>
<dbReference type="EMBL" id="LPHB01000053">
    <property type="protein sequence ID" value="KWA59795.1"/>
    <property type="molecule type" value="Genomic_DNA"/>
</dbReference>
<gene>
    <name evidence="3" type="ORF">DF017_13735</name>
    <name evidence="2" type="ORF">WT44_19815</name>
</gene>
<dbReference type="SUPFAM" id="SSF54928">
    <property type="entry name" value="RNA-binding domain, RBD"/>
    <property type="match status" value="1"/>
</dbReference>
<dbReference type="InterPro" id="IPR035979">
    <property type="entry name" value="RBD_domain_sf"/>
</dbReference>
<dbReference type="CDD" id="cd00590">
    <property type="entry name" value="RRM_SF"/>
    <property type="match status" value="1"/>
</dbReference>
<dbReference type="AlphaFoldDB" id="A0A108JWL8"/>
<organism evidence="2">
    <name type="scientific">Burkholderia stagnalis</name>
    <dbReference type="NCBI Taxonomy" id="1503054"/>
    <lineage>
        <taxon>Bacteria</taxon>
        <taxon>Pseudomonadati</taxon>
        <taxon>Pseudomonadota</taxon>
        <taxon>Betaproteobacteria</taxon>
        <taxon>Burkholderiales</taxon>
        <taxon>Burkholderiaceae</taxon>
        <taxon>Burkholderia</taxon>
        <taxon>Burkholderia cepacia complex</taxon>
    </lineage>
</organism>
<keyword evidence="5" id="KW-1185">Reference proteome</keyword>
<evidence type="ECO:0000313" key="4">
    <source>
        <dbReference type="Proteomes" id="UP000068603"/>
    </source>
</evidence>
<evidence type="ECO:0000313" key="3">
    <source>
        <dbReference type="EMBL" id="RQY93142.1"/>
    </source>
</evidence>
<dbReference type="STRING" id="1503054.WT74_28275"/>
<reference evidence="3 5" key="2">
    <citation type="submission" date="2018-08" db="EMBL/GenBank/DDBJ databases">
        <title>Comparative analysis of Burkholderia isolates from Puerto Rico.</title>
        <authorList>
            <person name="Hall C."/>
            <person name="Sahl J."/>
            <person name="Wagner D."/>
        </authorList>
    </citation>
    <scope>NUCLEOTIDE SEQUENCE [LARGE SCALE GENOMIC DNA]</scope>
    <source>
        <strain evidence="3 5">Bp8966</strain>
    </source>
</reference>